<keyword evidence="2" id="KW-0238">DNA-binding</keyword>
<accession>A0A179B340</accession>
<evidence type="ECO:0000259" key="5">
    <source>
        <dbReference type="PROSITE" id="PS50937"/>
    </source>
</evidence>
<dbReference type="InterPro" id="IPR000551">
    <property type="entry name" value="MerR-type_HTH_dom"/>
</dbReference>
<evidence type="ECO:0000256" key="4">
    <source>
        <dbReference type="ARBA" id="ARBA00023163"/>
    </source>
</evidence>
<dbReference type="EMBL" id="LVZK01000001">
    <property type="protein sequence ID" value="OAP86118.1"/>
    <property type="molecule type" value="Genomic_DNA"/>
</dbReference>
<gene>
    <name evidence="6" type="ORF">A4H34_02775</name>
</gene>
<keyword evidence="1" id="KW-0805">Transcription regulation</keyword>
<dbReference type="GO" id="GO:0003677">
    <property type="term" value="F:DNA binding"/>
    <property type="evidence" value="ECO:0007669"/>
    <property type="project" value="UniProtKB-KW"/>
</dbReference>
<dbReference type="Pfam" id="PF13411">
    <property type="entry name" value="MerR_1"/>
    <property type="match status" value="1"/>
</dbReference>
<keyword evidence="4" id="KW-0804">Transcription</keyword>
<dbReference type="PROSITE" id="PS50937">
    <property type="entry name" value="HTH_MERR_2"/>
    <property type="match status" value="1"/>
</dbReference>
<dbReference type="CDD" id="cd01106">
    <property type="entry name" value="HTH_TipAL-Mta"/>
    <property type="match status" value="1"/>
</dbReference>
<dbReference type="PROSITE" id="PS00552">
    <property type="entry name" value="HTH_MERR_1"/>
    <property type="match status" value="1"/>
</dbReference>
<dbReference type="InterPro" id="IPR036244">
    <property type="entry name" value="TipA-like_antibiotic-bd"/>
</dbReference>
<dbReference type="Gene3D" id="1.10.1660.10">
    <property type="match status" value="1"/>
</dbReference>
<organism evidence="6 7">
    <name type="scientific">Peptidiphaga gingivicola</name>
    <dbReference type="NCBI Taxonomy" id="2741497"/>
    <lineage>
        <taxon>Bacteria</taxon>
        <taxon>Bacillati</taxon>
        <taxon>Actinomycetota</taxon>
        <taxon>Actinomycetes</taxon>
        <taxon>Actinomycetales</taxon>
        <taxon>Actinomycetaceae</taxon>
        <taxon>Peptidiphaga</taxon>
    </lineage>
</organism>
<evidence type="ECO:0000256" key="2">
    <source>
        <dbReference type="ARBA" id="ARBA00023125"/>
    </source>
</evidence>
<dbReference type="PRINTS" id="PR00040">
    <property type="entry name" value="HTHMERR"/>
</dbReference>
<feature type="domain" description="HTH merR-type" evidence="5">
    <location>
        <begin position="7"/>
        <end position="76"/>
    </location>
</feature>
<dbReference type="InterPro" id="IPR009061">
    <property type="entry name" value="DNA-bd_dom_put_sf"/>
</dbReference>
<dbReference type="Pfam" id="PF07739">
    <property type="entry name" value="TipAS"/>
    <property type="match status" value="1"/>
</dbReference>
<dbReference type="RefSeq" id="WP_064231003.1">
    <property type="nucleotide sequence ID" value="NZ_LVZK01000001.1"/>
</dbReference>
<evidence type="ECO:0000256" key="1">
    <source>
        <dbReference type="ARBA" id="ARBA00023015"/>
    </source>
</evidence>
<dbReference type="AlphaFoldDB" id="A0A179B340"/>
<evidence type="ECO:0000313" key="7">
    <source>
        <dbReference type="Proteomes" id="UP000078368"/>
    </source>
</evidence>
<evidence type="ECO:0000313" key="6">
    <source>
        <dbReference type="EMBL" id="OAP86118.1"/>
    </source>
</evidence>
<sequence>MGENMQELTVGQVADLVGISVRTLHHWDEIGLVTPSLRSWSGYRLYTREDVERVQRVCLYRETGMALARIAELLDEPGLDELAHLARQRELLLERISHLRQKVSAVDQIMETMKMGTNLDPAQKAEHFGGWDPAWQEEAQAKWGDTPEWRQSEAVKAKMTPQDWFRVGRDTQALEQSLGQAKRDGVKPGSDRANELAEAHRASLGTWFDVTHSKHVLIARGYVTDDRFRQYYDEIEPGLTDWLKSIIDENARANGVDPTTATWQ</sequence>
<comment type="caution">
    <text evidence="6">The sequence shown here is derived from an EMBL/GenBank/DDBJ whole genome shotgun (WGS) entry which is preliminary data.</text>
</comment>
<dbReference type="Proteomes" id="UP000078368">
    <property type="component" value="Unassembled WGS sequence"/>
</dbReference>
<keyword evidence="3" id="KW-0010">Activator</keyword>
<dbReference type="PANTHER" id="PTHR30204:SF90">
    <property type="entry name" value="HTH-TYPE TRANSCRIPTIONAL ACTIVATOR MTA"/>
    <property type="match status" value="1"/>
</dbReference>
<dbReference type="STRING" id="1823756.A4H34_02775"/>
<dbReference type="Gene3D" id="1.10.490.50">
    <property type="entry name" value="Antibiotic binding domain of TipA-like multidrug resistance regulators"/>
    <property type="match status" value="1"/>
</dbReference>
<proteinExistence type="predicted"/>
<dbReference type="SUPFAM" id="SSF89082">
    <property type="entry name" value="Antibiotic binding domain of TipA-like multidrug resistance regulators"/>
    <property type="match status" value="1"/>
</dbReference>
<dbReference type="OrthoDB" id="9809391at2"/>
<dbReference type="GO" id="GO:0003700">
    <property type="term" value="F:DNA-binding transcription factor activity"/>
    <property type="evidence" value="ECO:0007669"/>
    <property type="project" value="InterPro"/>
</dbReference>
<dbReference type="PANTHER" id="PTHR30204">
    <property type="entry name" value="REDOX-CYCLING DRUG-SENSING TRANSCRIPTIONAL ACTIVATOR SOXR"/>
    <property type="match status" value="1"/>
</dbReference>
<protein>
    <submittedName>
        <fullName evidence="6">MerR family transcriptional regulator</fullName>
    </submittedName>
</protein>
<evidence type="ECO:0000256" key="3">
    <source>
        <dbReference type="ARBA" id="ARBA00023159"/>
    </source>
</evidence>
<name>A0A179B340_9ACTO</name>
<dbReference type="SMART" id="SM00422">
    <property type="entry name" value="HTH_MERR"/>
    <property type="match status" value="1"/>
</dbReference>
<keyword evidence="7" id="KW-1185">Reference proteome</keyword>
<dbReference type="InterPro" id="IPR012925">
    <property type="entry name" value="TipAS_dom"/>
</dbReference>
<dbReference type="InterPro" id="IPR047057">
    <property type="entry name" value="MerR_fam"/>
</dbReference>
<dbReference type="SUPFAM" id="SSF46955">
    <property type="entry name" value="Putative DNA-binding domain"/>
    <property type="match status" value="1"/>
</dbReference>
<reference evidence="6 7" key="1">
    <citation type="submission" date="2016-04" db="EMBL/GenBank/DDBJ databases">
        <title>Peptidophaga gingivicola gen. nov., sp. nov., isolated from human subgingival plaque.</title>
        <authorList>
            <person name="Beall C.J."/>
            <person name="Mokrzan E.M."/>
            <person name="Griffen A.L."/>
            <person name="Leys E.J."/>
        </authorList>
    </citation>
    <scope>NUCLEOTIDE SEQUENCE [LARGE SCALE GENOMIC DNA]</scope>
    <source>
        <strain evidence="6 7">BA112</strain>
    </source>
</reference>